<dbReference type="EMBL" id="BKCJ010525897">
    <property type="protein sequence ID" value="GFA97654.1"/>
    <property type="molecule type" value="Genomic_DNA"/>
</dbReference>
<name>A0A699KNR0_TANCI</name>
<sequence>MRTQKDTKLPQTSVAMKLRADEAINQEEGDRVERAITTDASLKAAQDSDNITKTQTMAMPNVDIPQGIDTGGRPRHQETMGGTSAQIRSERVLEQPTEPPLTESHTSRSREGRLEENIKLMNLVPTPHDSPLTRETLLNIKRSSTKDKGKGIMQETELPKKLKKKEMIQLSLDKELAQKLYAEKLAKEEARQEQERHNLEKALELQRQLDQRKENVPKGDQAKEID</sequence>
<protein>
    <submittedName>
        <fullName evidence="2">Uncharacterized protein</fullName>
    </submittedName>
</protein>
<evidence type="ECO:0000256" key="1">
    <source>
        <dbReference type="SAM" id="MobiDB-lite"/>
    </source>
</evidence>
<feature type="compositionally biased region" description="Polar residues" evidence="1">
    <location>
        <begin position="47"/>
        <end position="58"/>
    </location>
</feature>
<dbReference type="AlphaFoldDB" id="A0A699KNR0"/>
<gene>
    <name evidence="2" type="ORF">Tci_669626</name>
</gene>
<feature type="region of interest" description="Disordered" evidence="1">
    <location>
        <begin position="187"/>
        <end position="226"/>
    </location>
</feature>
<proteinExistence type="predicted"/>
<reference evidence="2" key="1">
    <citation type="journal article" date="2019" name="Sci. Rep.">
        <title>Draft genome of Tanacetum cinerariifolium, the natural source of mosquito coil.</title>
        <authorList>
            <person name="Yamashiro T."/>
            <person name="Shiraishi A."/>
            <person name="Satake H."/>
            <person name="Nakayama K."/>
        </authorList>
    </citation>
    <scope>NUCLEOTIDE SEQUENCE</scope>
</reference>
<accession>A0A699KNR0</accession>
<feature type="region of interest" description="Disordered" evidence="1">
    <location>
        <begin position="44"/>
        <end position="112"/>
    </location>
</feature>
<organism evidence="2">
    <name type="scientific">Tanacetum cinerariifolium</name>
    <name type="common">Dalmatian daisy</name>
    <name type="synonym">Chrysanthemum cinerariifolium</name>
    <dbReference type="NCBI Taxonomy" id="118510"/>
    <lineage>
        <taxon>Eukaryota</taxon>
        <taxon>Viridiplantae</taxon>
        <taxon>Streptophyta</taxon>
        <taxon>Embryophyta</taxon>
        <taxon>Tracheophyta</taxon>
        <taxon>Spermatophyta</taxon>
        <taxon>Magnoliopsida</taxon>
        <taxon>eudicotyledons</taxon>
        <taxon>Gunneridae</taxon>
        <taxon>Pentapetalae</taxon>
        <taxon>asterids</taxon>
        <taxon>campanulids</taxon>
        <taxon>Asterales</taxon>
        <taxon>Asteraceae</taxon>
        <taxon>Asteroideae</taxon>
        <taxon>Anthemideae</taxon>
        <taxon>Anthemidinae</taxon>
        <taxon>Tanacetum</taxon>
    </lineage>
</organism>
<comment type="caution">
    <text evidence="2">The sequence shown here is derived from an EMBL/GenBank/DDBJ whole genome shotgun (WGS) entry which is preliminary data.</text>
</comment>
<evidence type="ECO:0000313" key="2">
    <source>
        <dbReference type="EMBL" id="GFA97654.1"/>
    </source>
</evidence>